<dbReference type="AlphaFoldDB" id="A0A2K8PAC2"/>
<proteinExistence type="predicted"/>
<sequence>MNALQVGLCPLDLTDERHVRRLLCDDSRGSAAGSRLLTRPDFVPDGFTVAERMTGQVLLHPSERAFDPWLSRLIADKLARIAAPAGRSAVTDPAVAAFCRDQTLRLLDHTWEESPATQSASDSPANSLSNQELPSVVDRVIAHCVLGDVRAPVATHLRYADRGVSVAVALAPLVLERCGTDLSRLLRYSLAAGLLGAEQKARAPGPGARLPIDASATPVATARKLWPRYRALAERPLQVDHWAEFASEVLDGPRRLVWFFDDCAETVIDLLLLTRLKEANPQLEITMVPKSLPCYTDADTGLLLRLLATPSLQALGVGGALQASDVCRFGPTMATANLRKLSPELAGQLDAADCVFVKGTNIHEMFQGGIDRPMYTGFVLVSEFNESAMGVDASSAPLFLVHSGPGEYAHWGFEGRESRTVRYSDQRLVRLCWSTLTDHQLRKNCDDPAVLREELRRLDSLTERVLPRTRPALDGEKALVHRALRRVTGSAPRIP</sequence>
<dbReference type="SUPFAM" id="SSF111321">
    <property type="entry name" value="AF1104-like"/>
    <property type="match status" value="1"/>
</dbReference>
<dbReference type="Proteomes" id="UP000231791">
    <property type="component" value="Chromosome"/>
</dbReference>
<dbReference type="RefSeq" id="WP_030237708.1">
    <property type="nucleotide sequence ID" value="NZ_CP024985.1"/>
</dbReference>
<dbReference type="InterPro" id="IPR002791">
    <property type="entry name" value="ARMT1-like_metal-bd"/>
</dbReference>
<gene>
    <name evidence="1" type="ORF">SLAV_09060</name>
</gene>
<dbReference type="InterPro" id="IPR036075">
    <property type="entry name" value="ARMT-1-like_metal-bd_sf"/>
</dbReference>
<dbReference type="OrthoDB" id="3973303at2"/>
<keyword evidence="2" id="KW-1185">Reference proteome</keyword>
<dbReference type="KEGG" id="slx:SLAV_09060"/>
<protein>
    <submittedName>
        <fullName evidence="1">Uncharacterized protein</fullName>
    </submittedName>
</protein>
<evidence type="ECO:0000313" key="1">
    <source>
        <dbReference type="EMBL" id="ATZ23681.1"/>
    </source>
</evidence>
<dbReference type="Pfam" id="PF01937">
    <property type="entry name" value="ARMT1-like_dom"/>
    <property type="match status" value="1"/>
</dbReference>
<evidence type="ECO:0000313" key="2">
    <source>
        <dbReference type="Proteomes" id="UP000231791"/>
    </source>
</evidence>
<reference evidence="1 2" key="1">
    <citation type="submission" date="2017-11" db="EMBL/GenBank/DDBJ databases">
        <title>Complete genome sequence of Streptomyces lavendulae subsp. lavendulae CCM 3239 (formerly 'Streptomyces aureofaciens CCM 3239'), the producer of the angucycline-type antibiotic auricin.</title>
        <authorList>
            <person name="Busche T."/>
            <person name="Novakova R."/>
            <person name="Al'Dilaimi A."/>
            <person name="Homerova D."/>
            <person name="Feckova L."/>
            <person name="Rezuchova B."/>
            <person name="Mingyar E."/>
            <person name="Csolleiova D."/>
            <person name="Bekeova C."/>
            <person name="Winkler A."/>
            <person name="Sevcikova B."/>
            <person name="Kalinowski J."/>
            <person name="Kormanec J."/>
            <person name="Ruckert C."/>
        </authorList>
    </citation>
    <scope>NUCLEOTIDE SEQUENCE [LARGE SCALE GENOMIC DNA]</scope>
    <source>
        <strain evidence="1 2">CCM 3239</strain>
    </source>
</reference>
<accession>A0A2K8PAC2</accession>
<name>A0A2K8PAC2_STRLA</name>
<dbReference type="GeneID" id="49382883"/>
<organism evidence="1 2">
    <name type="scientific">Streptomyces lavendulae subsp. lavendulae</name>
    <dbReference type="NCBI Taxonomy" id="58340"/>
    <lineage>
        <taxon>Bacteria</taxon>
        <taxon>Bacillati</taxon>
        <taxon>Actinomycetota</taxon>
        <taxon>Actinomycetes</taxon>
        <taxon>Kitasatosporales</taxon>
        <taxon>Streptomycetaceae</taxon>
        <taxon>Streptomyces</taxon>
    </lineage>
</organism>
<dbReference type="Gene3D" id="3.40.50.10880">
    <property type="entry name" value="Uncharacterised protein PF01937, DUF89, domain 3"/>
    <property type="match status" value="1"/>
</dbReference>
<dbReference type="EMBL" id="CP024985">
    <property type="protein sequence ID" value="ATZ23681.1"/>
    <property type="molecule type" value="Genomic_DNA"/>
</dbReference>